<name>F9DR79_9BACL</name>
<proteinExistence type="predicted"/>
<dbReference type="AlphaFoldDB" id="F9DR79"/>
<evidence type="ECO:0000313" key="1">
    <source>
        <dbReference type="EMBL" id="EGQ26622.1"/>
    </source>
</evidence>
<gene>
    <name evidence="1" type="ORF">HMPREF9372_1309</name>
</gene>
<reference evidence="1 2" key="1">
    <citation type="submission" date="2011-04" db="EMBL/GenBank/DDBJ databases">
        <authorList>
            <person name="Muzny D."/>
            <person name="Qin X."/>
            <person name="Deng J."/>
            <person name="Jiang H."/>
            <person name="Liu Y."/>
            <person name="Qu J."/>
            <person name="Song X.-Z."/>
            <person name="Zhang L."/>
            <person name="Thornton R."/>
            <person name="Coyle M."/>
            <person name="Francisco L."/>
            <person name="Jackson L."/>
            <person name="Javaid M."/>
            <person name="Korchina V."/>
            <person name="Kovar C."/>
            <person name="Mata R."/>
            <person name="Mathew T."/>
            <person name="Ngo R."/>
            <person name="Nguyen L."/>
            <person name="Nguyen N."/>
            <person name="Okwuonu G."/>
            <person name="Ongeri F."/>
            <person name="Pham C."/>
            <person name="Simmons D."/>
            <person name="Wilczek-Boney K."/>
            <person name="Hale W."/>
            <person name="Jakkamsetti A."/>
            <person name="Pham P."/>
            <person name="Ruth R."/>
            <person name="San Lucas F."/>
            <person name="Warren J."/>
            <person name="Zhang J."/>
            <person name="Zhao Z."/>
            <person name="Zhou C."/>
            <person name="Zhu D."/>
            <person name="Lee S."/>
            <person name="Bess C."/>
            <person name="Blankenburg K."/>
            <person name="Forbes L."/>
            <person name="Fu Q."/>
            <person name="Gubbala S."/>
            <person name="Hirani K."/>
            <person name="Jayaseelan J.C."/>
            <person name="Lara F."/>
            <person name="Munidasa M."/>
            <person name="Palculict T."/>
            <person name="Patil S."/>
            <person name="Pu L.-L."/>
            <person name="Saada N."/>
            <person name="Tang L."/>
            <person name="Weissenberger G."/>
            <person name="Zhu Y."/>
            <person name="Hemphill L."/>
            <person name="Shang Y."/>
            <person name="Youmans B."/>
            <person name="Ayvaz T."/>
            <person name="Ross M."/>
            <person name="Santibanez J."/>
            <person name="Aqrawi P."/>
            <person name="Gross S."/>
            <person name="Joshi V."/>
            <person name="Fowler G."/>
            <person name="Nazareth L."/>
            <person name="Reid J."/>
            <person name="Worley K."/>
            <person name="Petrosino J."/>
            <person name="Highlander S."/>
            <person name="Gibbs R."/>
        </authorList>
    </citation>
    <scope>NUCLEOTIDE SEQUENCE [LARGE SCALE GENOMIC DNA]</scope>
    <source>
        <strain evidence="1 2">2681</strain>
    </source>
</reference>
<organism evidence="1 2">
    <name type="scientific">Sporosarcina newyorkensis 2681</name>
    <dbReference type="NCBI Taxonomy" id="1027292"/>
    <lineage>
        <taxon>Bacteria</taxon>
        <taxon>Bacillati</taxon>
        <taxon>Bacillota</taxon>
        <taxon>Bacilli</taxon>
        <taxon>Bacillales</taxon>
        <taxon>Caryophanaceae</taxon>
        <taxon>Sporosarcina</taxon>
    </lineage>
</organism>
<sequence>MLSEGVDSMQMTIERIANLHEREIEEFMNHIKHTFQPSVPQQAEIIRKAASLVRMNAIGAYRYTENEQSLMANISGTESEFARLSFQSMEPYCTCLNDSWCAHQIAVVFHLYSQFHSLSDWLHSWRQSDVQAQLSIAERTPDAWLSALSLLVKPLAQLDPKDGPTGFLHYVSKIEQQKTRLSPFEWEWKPLFSLYYQLTVLRAAWPFLKGELASNDSYHYGKWQLTIWLNEQMSELKASIIQLSSKSKLFETDAFHTKLKDLIHSFAVEVEGLFSKRFEAFRLVYTELYTDEAELTEALGRLENETAADAPLFRAFLYLTSGRFDELDRELNSLDPTAVPQWLAFALYAKEDEDFDIVQSIMLQLLPHLAGHYQQLASRNRAPFAEEIDQLLALSDVSEEQRDQLFQSYGSEAGRAYGQFLFERGRYEEWAALMHLTRGSVDMIDGSLLKTALAEDSQAVFPLMHAEALKLVKEKNRDSYRRAVRLWKQMKTAAKRDGRNEFWNRYINTVRQQFPRLRALMEEMEKGNLLL</sequence>
<accession>F9DR79</accession>
<dbReference type="eggNOG" id="COG4715">
    <property type="taxonomic scope" value="Bacteria"/>
</dbReference>
<dbReference type="HOGENOM" id="CLU_038036_0_0_9"/>
<dbReference type="Proteomes" id="UP000005316">
    <property type="component" value="Unassembled WGS sequence"/>
</dbReference>
<protein>
    <recommendedName>
        <fullName evidence="3">SWIM-type domain-containing protein</fullName>
    </recommendedName>
</protein>
<dbReference type="EMBL" id="AFPZ01000036">
    <property type="protein sequence ID" value="EGQ26622.1"/>
    <property type="molecule type" value="Genomic_DNA"/>
</dbReference>
<dbReference type="STRING" id="759851.SAMN04244570_1391"/>
<comment type="caution">
    <text evidence="1">The sequence shown here is derived from an EMBL/GenBank/DDBJ whole genome shotgun (WGS) entry which is preliminary data.</text>
</comment>
<evidence type="ECO:0008006" key="3">
    <source>
        <dbReference type="Google" id="ProtNLM"/>
    </source>
</evidence>
<dbReference type="OrthoDB" id="7593573at2"/>
<evidence type="ECO:0000313" key="2">
    <source>
        <dbReference type="Proteomes" id="UP000005316"/>
    </source>
</evidence>